<dbReference type="KEGG" id="cmr:Cycma_2794"/>
<dbReference type="SUPFAM" id="SSF52440">
    <property type="entry name" value="PreATP-grasp domain"/>
    <property type="match status" value="1"/>
</dbReference>
<dbReference type="UniPathway" id="UPA00074">
    <property type="reaction ID" value="UER00125"/>
</dbReference>
<sequence length="431" mass="46773">MNILLIGSGGRENAFAWKIKQSEKCENLWIAPGNAGSSAFGHNVSIGVNDFEAIKDFCIEKKVDLLVVGPEEPLVKGLRDYMAEVPEVKDIPIVGPGKSGARLEGSKDFSKNFMLSHEIPTASYATFTPSTLQDGIEYLKKQTLPIVLKADGLAAGKGVLICSSYEEAEESLRDMLIGQKFGEASTRVVIETFLTGIELSVFVATDGESYKILPEAKDYKRIGEGDTGPNTGGMGAISPVPFADSEFMTKVEERIVKPTISGLKKDGIDFRGFLFIGLMNMEGEPYVIEYNVRMGDPETQAVLPRIESDFLELLNATANKTLKDYNLSIAPTTAATVVMVAGGYPEAYEKGKVISGLEKKNIKNAITFHAGTKTNTSEQITTNGGRVLGITGLGDTVEKAIENAYNRVSEITWEKANYRKDIGQDILKLGN</sequence>
<keyword evidence="6 11" id="KW-0067">ATP-binding</keyword>
<dbReference type="Gene3D" id="3.40.50.20">
    <property type="match status" value="1"/>
</dbReference>
<feature type="domain" description="ATP-grasp" evidence="12">
    <location>
        <begin position="111"/>
        <end position="319"/>
    </location>
</feature>
<dbReference type="InterPro" id="IPR020562">
    <property type="entry name" value="PRibGlycinamide_synth_N"/>
</dbReference>
<dbReference type="GO" id="GO:0006189">
    <property type="term" value="P:'de novo' IMP biosynthetic process"/>
    <property type="evidence" value="ECO:0007669"/>
    <property type="project" value="UniProtKB-UniRule"/>
</dbReference>
<reference evidence="14" key="1">
    <citation type="submission" date="2011-07" db="EMBL/GenBank/DDBJ databases">
        <title>The complete genome of Cyclobacterium marinum DSM 745.</title>
        <authorList>
            <person name="Lucas S."/>
            <person name="Han J."/>
            <person name="Lapidus A."/>
            <person name="Bruce D."/>
            <person name="Goodwin L."/>
            <person name="Pitluck S."/>
            <person name="Peters L."/>
            <person name="Kyrpides N."/>
            <person name="Mavromatis K."/>
            <person name="Ivanova N."/>
            <person name="Ovchinnikova G."/>
            <person name="Chertkov O."/>
            <person name="Detter J.C."/>
            <person name="Tapia R."/>
            <person name="Han C."/>
            <person name="Land M."/>
            <person name="Hauser L."/>
            <person name="Markowitz V."/>
            <person name="Cheng J.-F."/>
            <person name="Hugenholtz P."/>
            <person name="Woyke T."/>
            <person name="Wu D."/>
            <person name="Tindall B."/>
            <person name="Schuetze A."/>
            <person name="Brambilla E."/>
            <person name="Klenk H.-P."/>
            <person name="Eisen J.A."/>
        </authorList>
    </citation>
    <scope>NUCLEOTIDE SEQUENCE [LARGE SCALE GENOMIC DNA]</scope>
    <source>
        <strain evidence="14">ATCC 25205 / DSM 745 / LMG 13164 / NCIMB 1802</strain>
    </source>
</reference>
<dbReference type="InterPro" id="IPR011054">
    <property type="entry name" value="Rudment_hybrid_motif"/>
</dbReference>
<gene>
    <name evidence="10" type="primary">purD</name>
    <name evidence="13" type="ordered locus">Cycma_2794</name>
</gene>
<dbReference type="Proteomes" id="UP000001635">
    <property type="component" value="Chromosome"/>
</dbReference>
<dbReference type="EC" id="6.3.4.13" evidence="2 10"/>
<evidence type="ECO:0000256" key="9">
    <source>
        <dbReference type="ARBA" id="ARBA00042864"/>
    </source>
</evidence>
<protein>
    <recommendedName>
        <fullName evidence="2 10">Phosphoribosylamine--glycine ligase</fullName>
        <ecNumber evidence="2 10">6.3.4.13</ecNumber>
    </recommendedName>
    <alternativeName>
        <fullName evidence="10">GARS</fullName>
    </alternativeName>
    <alternativeName>
        <fullName evidence="8 10">Glycinamide ribonucleotide synthetase</fullName>
    </alternativeName>
    <alternativeName>
        <fullName evidence="9 10">Phosphoribosylglycinamide synthetase</fullName>
    </alternativeName>
</protein>
<keyword evidence="14" id="KW-1185">Reference proteome</keyword>
<dbReference type="SMART" id="SM01210">
    <property type="entry name" value="GARS_C"/>
    <property type="match status" value="1"/>
</dbReference>
<dbReference type="PANTHER" id="PTHR43472">
    <property type="entry name" value="PHOSPHORIBOSYLAMINE--GLYCINE LIGASE"/>
    <property type="match status" value="1"/>
</dbReference>
<dbReference type="Pfam" id="PF01071">
    <property type="entry name" value="GARS_A"/>
    <property type="match status" value="1"/>
</dbReference>
<dbReference type="AlphaFoldDB" id="G0J193"/>
<evidence type="ECO:0000256" key="10">
    <source>
        <dbReference type="HAMAP-Rule" id="MF_00138"/>
    </source>
</evidence>
<dbReference type="InterPro" id="IPR011761">
    <property type="entry name" value="ATP-grasp"/>
</dbReference>
<dbReference type="Gene3D" id="3.30.470.20">
    <property type="entry name" value="ATP-grasp fold, B domain"/>
    <property type="match status" value="1"/>
</dbReference>
<dbReference type="GO" id="GO:0005524">
    <property type="term" value="F:ATP binding"/>
    <property type="evidence" value="ECO:0007669"/>
    <property type="project" value="UniProtKB-UniRule"/>
</dbReference>
<dbReference type="NCBIfam" id="TIGR00877">
    <property type="entry name" value="purD"/>
    <property type="match status" value="1"/>
</dbReference>
<dbReference type="PANTHER" id="PTHR43472:SF1">
    <property type="entry name" value="PHOSPHORIBOSYLAMINE--GLYCINE LIGASE, CHLOROPLASTIC"/>
    <property type="match status" value="1"/>
</dbReference>
<dbReference type="FunFam" id="3.90.600.10:FF:000001">
    <property type="entry name" value="Trifunctional purine biosynthetic protein adenosine-3"/>
    <property type="match status" value="1"/>
</dbReference>
<dbReference type="InterPro" id="IPR000115">
    <property type="entry name" value="PRibGlycinamide_synth"/>
</dbReference>
<evidence type="ECO:0000313" key="14">
    <source>
        <dbReference type="Proteomes" id="UP000001635"/>
    </source>
</evidence>
<evidence type="ECO:0000256" key="11">
    <source>
        <dbReference type="PROSITE-ProRule" id="PRU00409"/>
    </source>
</evidence>
<keyword evidence="4 11" id="KW-0547">Nucleotide-binding</keyword>
<dbReference type="HOGENOM" id="CLU_027420_3_1_10"/>
<evidence type="ECO:0000256" key="3">
    <source>
        <dbReference type="ARBA" id="ARBA00022598"/>
    </source>
</evidence>
<dbReference type="OrthoDB" id="9807240at2"/>
<comment type="catalytic activity">
    <reaction evidence="10">
        <text>5-phospho-beta-D-ribosylamine + glycine + ATP = N(1)-(5-phospho-beta-D-ribosyl)glycinamide + ADP + phosphate + H(+)</text>
        <dbReference type="Rhea" id="RHEA:17453"/>
        <dbReference type="ChEBI" id="CHEBI:15378"/>
        <dbReference type="ChEBI" id="CHEBI:30616"/>
        <dbReference type="ChEBI" id="CHEBI:43474"/>
        <dbReference type="ChEBI" id="CHEBI:57305"/>
        <dbReference type="ChEBI" id="CHEBI:58681"/>
        <dbReference type="ChEBI" id="CHEBI:143788"/>
        <dbReference type="ChEBI" id="CHEBI:456216"/>
        <dbReference type="EC" id="6.3.4.13"/>
    </reaction>
</comment>
<dbReference type="InterPro" id="IPR020561">
    <property type="entry name" value="PRibGlycinamid_synth_ATP-grasp"/>
</dbReference>
<comment type="pathway">
    <text evidence="1 10">Purine metabolism; IMP biosynthesis via de novo pathway; N(1)-(5-phospho-D-ribosyl)glycinamide from 5-phospho-alpha-D-ribose 1-diphosphate: step 2/2.</text>
</comment>
<evidence type="ECO:0000256" key="6">
    <source>
        <dbReference type="ARBA" id="ARBA00022840"/>
    </source>
</evidence>
<dbReference type="HAMAP" id="MF_00138">
    <property type="entry name" value="GARS"/>
    <property type="match status" value="1"/>
</dbReference>
<evidence type="ECO:0000256" key="2">
    <source>
        <dbReference type="ARBA" id="ARBA00013255"/>
    </source>
</evidence>
<dbReference type="InterPro" id="IPR013815">
    <property type="entry name" value="ATP_grasp_subdomain_1"/>
</dbReference>
<evidence type="ECO:0000313" key="13">
    <source>
        <dbReference type="EMBL" id="AEL26532.1"/>
    </source>
</evidence>
<dbReference type="SUPFAM" id="SSF56059">
    <property type="entry name" value="Glutathione synthetase ATP-binding domain-like"/>
    <property type="match status" value="1"/>
</dbReference>
<dbReference type="SUPFAM" id="SSF51246">
    <property type="entry name" value="Rudiment single hybrid motif"/>
    <property type="match status" value="1"/>
</dbReference>
<dbReference type="InterPro" id="IPR020560">
    <property type="entry name" value="PRibGlycinamide_synth_C-dom"/>
</dbReference>
<dbReference type="Gene3D" id="3.90.600.10">
    <property type="entry name" value="Phosphoribosylglycinamide synthetase, C-terminal domain"/>
    <property type="match status" value="1"/>
</dbReference>
<keyword evidence="3 10" id="KW-0436">Ligase</keyword>
<dbReference type="GO" id="GO:0004637">
    <property type="term" value="F:phosphoribosylamine-glycine ligase activity"/>
    <property type="evidence" value="ECO:0007669"/>
    <property type="project" value="UniProtKB-UniRule"/>
</dbReference>
<accession>G0J193</accession>
<keyword evidence="5 10" id="KW-0658">Purine biosynthesis</keyword>
<dbReference type="InterPro" id="IPR037123">
    <property type="entry name" value="PRibGlycinamide_synth_C_sf"/>
</dbReference>
<dbReference type="Pfam" id="PF02843">
    <property type="entry name" value="GARS_C"/>
    <property type="match status" value="1"/>
</dbReference>
<dbReference type="STRING" id="880070.Cycma_2794"/>
<name>G0J193_CYCMS</name>
<dbReference type="GO" id="GO:0009113">
    <property type="term" value="P:purine nucleobase biosynthetic process"/>
    <property type="evidence" value="ECO:0007669"/>
    <property type="project" value="InterPro"/>
</dbReference>
<dbReference type="PROSITE" id="PS50975">
    <property type="entry name" value="ATP_GRASP"/>
    <property type="match status" value="1"/>
</dbReference>
<evidence type="ECO:0000259" key="12">
    <source>
        <dbReference type="PROSITE" id="PS50975"/>
    </source>
</evidence>
<evidence type="ECO:0000256" key="7">
    <source>
        <dbReference type="ARBA" id="ARBA00038345"/>
    </source>
</evidence>
<dbReference type="GO" id="GO:0046872">
    <property type="term" value="F:metal ion binding"/>
    <property type="evidence" value="ECO:0007669"/>
    <property type="project" value="InterPro"/>
</dbReference>
<dbReference type="eggNOG" id="COG0151">
    <property type="taxonomic scope" value="Bacteria"/>
</dbReference>
<dbReference type="Gene3D" id="3.30.1490.20">
    <property type="entry name" value="ATP-grasp fold, A domain"/>
    <property type="match status" value="1"/>
</dbReference>
<comment type="similarity">
    <text evidence="7 10">Belongs to the GARS family.</text>
</comment>
<dbReference type="RefSeq" id="WP_014020823.1">
    <property type="nucleotide sequence ID" value="NC_015914.1"/>
</dbReference>
<evidence type="ECO:0000256" key="5">
    <source>
        <dbReference type="ARBA" id="ARBA00022755"/>
    </source>
</evidence>
<proteinExistence type="inferred from homology"/>
<dbReference type="EMBL" id="CP002955">
    <property type="protein sequence ID" value="AEL26532.1"/>
    <property type="molecule type" value="Genomic_DNA"/>
</dbReference>
<dbReference type="SMART" id="SM01209">
    <property type="entry name" value="GARS_A"/>
    <property type="match status" value="1"/>
</dbReference>
<dbReference type="Pfam" id="PF02844">
    <property type="entry name" value="GARS_N"/>
    <property type="match status" value="1"/>
</dbReference>
<evidence type="ECO:0000256" key="1">
    <source>
        <dbReference type="ARBA" id="ARBA00005174"/>
    </source>
</evidence>
<evidence type="ECO:0000256" key="4">
    <source>
        <dbReference type="ARBA" id="ARBA00022741"/>
    </source>
</evidence>
<evidence type="ECO:0000256" key="8">
    <source>
        <dbReference type="ARBA" id="ARBA00042242"/>
    </source>
</evidence>
<organism evidence="13 14">
    <name type="scientific">Cyclobacterium marinum (strain ATCC 25205 / DSM 745 / LMG 13164 / NCIMB 1802)</name>
    <name type="common">Flectobacillus marinus</name>
    <dbReference type="NCBI Taxonomy" id="880070"/>
    <lineage>
        <taxon>Bacteria</taxon>
        <taxon>Pseudomonadati</taxon>
        <taxon>Bacteroidota</taxon>
        <taxon>Cytophagia</taxon>
        <taxon>Cytophagales</taxon>
        <taxon>Cyclobacteriaceae</taxon>
        <taxon>Cyclobacterium</taxon>
    </lineage>
</organism>
<dbReference type="InterPro" id="IPR016185">
    <property type="entry name" value="PreATP-grasp_dom_sf"/>
</dbReference>